<accession>A0A0W0FQ23</accession>
<comment type="caution">
    <text evidence="1">The sequence shown here is derived from an EMBL/GenBank/DDBJ whole genome shotgun (WGS) entry which is preliminary data.</text>
</comment>
<protein>
    <submittedName>
        <fullName evidence="1">Uncharacterized protein</fullName>
    </submittedName>
</protein>
<organism evidence="1 2">
    <name type="scientific">Moniliophthora roreri</name>
    <name type="common">Frosty pod rot fungus</name>
    <name type="synonym">Monilia roreri</name>
    <dbReference type="NCBI Taxonomy" id="221103"/>
    <lineage>
        <taxon>Eukaryota</taxon>
        <taxon>Fungi</taxon>
        <taxon>Dikarya</taxon>
        <taxon>Basidiomycota</taxon>
        <taxon>Agaricomycotina</taxon>
        <taxon>Agaricomycetes</taxon>
        <taxon>Agaricomycetidae</taxon>
        <taxon>Agaricales</taxon>
        <taxon>Marasmiineae</taxon>
        <taxon>Marasmiaceae</taxon>
        <taxon>Moniliophthora</taxon>
    </lineage>
</organism>
<sequence>MDKEGPKVIADLQKLNSDQYKAEMTKYEADIKWTRTPEEFAEAMKDSLEILAP</sequence>
<dbReference type="Proteomes" id="UP000054988">
    <property type="component" value="Unassembled WGS sequence"/>
</dbReference>
<evidence type="ECO:0000313" key="2">
    <source>
        <dbReference type="Proteomes" id="UP000054988"/>
    </source>
</evidence>
<gene>
    <name evidence="1" type="ORF">WG66_9143</name>
</gene>
<dbReference type="EMBL" id="LATX01001771">
    <property type="protein sequence ID" value="KTB38312.1"/>
    <property type="molecule type" value="Genomic_DNA"/>
</dbReference>
<name>A0A0W0FQ23_MONRR</name>
<reference evidence="1 2" key="1">
    <citation type="submission" date="2015-12" db="EMBL/GenBank/DDBJ databases">
        <title>Draft genome sequence of Moniliophthora roreri, the causal agent of frosty pod rot of cacao.</title>
        <authorList>
            <person name="Aime M.C."/>
            <person name="Diaz-Valderrama J.R."/>
            <person name="Kijpornyongpan T."/>
            <person name="Phillips-Mora W."/>
        </authorList>
    </citation>
    <scope>NUCLEOTIDE SEQUENCE [LARGE SCALE GENOMIC DNA]</scope>
    <source>
        <strain evidence="1 2">MCA 2952</strain>
    </source>
</reference>
<dbReference type="AlphaFoldDB" id="A0A0W0FQ23"/>
<proteinExistence type="predicted"/>
<evidence type="ECO:0000313" key="1">
    <source>
        <dbReference type="EMBL" id="KTB38312.1"/>
    </source>
</evidence>